<name>W3WMJ9_PESFW</name>
<proteinExistence type="predicted"/>
<dbReference type="Proteomes" id="UP000030651">
    <property type="component" value="Unassembled WGS sequence"/>
</dbReference>
<feature type="compositionally biased region" description="Basic residues" evidence="1">
    <location>
        <begin position="111"/>
        <end position="124"/>
    </location>
</feature>
<protein>
    <submittedName>
        <fullName evidence="3">Uncharacterized protein</fullName>
    </submittedName>
</protein>
<organism evidence="3 4">
    <name type="scientific">Pestalotiopsis fici (strain W106-1 / CGMCC3.15140)</name>
    <dbReference type="NCBI Taxonomy" id="1229662"/>
    <lineage>
        <taxon>Eukaryota</taxon>
        <taxon>Fungi</taxon>
        <taxon>Dikarya</taxon>
        <taxon>Ascomycota</taxon>
        <taxon>Pezizomycotina</taxon>
        <taxon>Sordariomycetes</taxon>
        <taxon>Xylariomycetidae</taxon>
        <taxon>Amphisphaeriales</taxon>
        <taxon>Sporocadaceae</taxon>
        <taxon>Pestalotiopsis</taxon>
    </lineage>
</organism>
<feature type="compositionally biased region" description="Pro residues" evidence="1">
    <location>
        <begin position="147"/>
        <end position="157"/>
    </location>
</feature>
<dbReference type="AlphaFoldDB" id="W3WMJ9"/>
<evidence type="ECO:0000256" key="1">
    <source>
        <dbReference type="SAM" id="MobiDB-lite"/>
    </source>
</evidence>
<gene>
    <name evidence="3" type="ORF">PFICI_14243</name>
</gene>
<sequence length="157" mass="16283">MKFYLVLMALAALGNALPAVEGEVQGLKPSGPAPFPSGEPHHHHPHPKPSGPPHEPHGPKPTGKGGPKPTGKPGPKPTGKGGAKPTSHPEPILGLGNGKFHPGKPSGKPSGKPHHGHHPKRKSPKFICTVLFWHQTDHAENAATGKPPGPKPTGKPF</sequence>
<dbReference type="GeneID" id="19279256"/>
<dbReference type="HOGENOM" id="CLU_1678533_0_0_1"/>
<keyword evidence="2" id="KW-0732">Signal</keyword>
<dbReference type="KEGG" id="pfy:PFICI_14243"/>
<dbReference type="RefSeq" id="XP_007841015.1">
    <property type="nucleotide sequence ID" value="XM_007842824.1"/>
</dbReference>
<reference evidence="4" key="1">
    <citation type="journal article" date="2015" name="BMC Genomics">
        <title>Genomic and transcriptomic analysis of the endophytic fungus Pestalotiopsis fici reveals its lifestyle and high potential for synthesis of natural products.</title>
        <authorList>
            <person name="Wang X."/>
            <person name="Zhang X."/>
            <person name="Liu L."/>
            <person name="Xiang M."/>
            <person name="Wang W."/>
            <person name="Sun X."/>
            <person name="Che Y."/>
            <person name="Guo L."/>
            <person name="Liu G."/>
            <person name="Guo L."/>
            <person name="Wang C."/>
            <person name="Yin W.B."/>
            <person name="Stadler M."/>
            <person name="Zhang X."/>
            <person name="Liu X."/>
        </authorList>
    </citation>
    <scope>NUCLEOTIDE SEQUENCE [LARGE SCALE GENOMIC DNA]</scope>
    <source>
        <strain evidence="4">W106-1 / CGMCC3.15140</strain>
    </source>
</reference>
<evidence type="ECO:0000313" key="3">
    <source>
        <dbReference type="EMBL" id="ETS74377.1"/>
    </source>
</evidence>
<feature type="region of interest" description="Disordered" evidence="1">
    <location>
        <begin position="138"/>
        <end position="157"/>
    </location>
</feature>
<feature type="region of interest" description="Disordered" evidence="1">
    <location>
        <begin position="24"/>
        <end position="129"/>
    </location>
</feature>
<feature type="compositionally biased region" description="Low complexity" evidence="1">
    <location>
        <begin position="98"/>
        <end position="110"/>
    </location>
</feature>
<dbReference type="EMBL" id="KI912120">
    <property type="protein sequence ID" value="ETS74377.1"/>
    <property type="molecule type" value="Genomic_DNA"/>
</dbReference>
<evidence type="ECO:0000256" key="2">
    <source>
        <dbReference type="SAM" id="SignalP"/>
    </source>
</evidence>
<evidence type="ECO:0000313" key="4">
    <source>
        <dbReference type="Proteomes" id="UP000030651"/>
    </source>
</evidence>
<feature type="signal peptide" evidence="2">
    <location>
        <begin position="1"/>
        <end position="22"/>
    </location>
</feature>
<keyword evidence="4" id="KW-1185">Reference proteome</keyword>
<dbReference type="InParanoid" id="W3WMJ9"/>
<accession>W3WMJ9</accession>
<feature type="chain" id="PRO_5004833609" evidence="2">
    <location>
        <begin position="23"/>
        <end position="157"/>
    </location>
</feature>